<feature type="domain" description="HTH gntR-type" evidence="4">
    <location>
        <begin position="7"/>
        <end position="75"/>
    </location>
</feature>
<organism evidence="5 6">
    <name type="scientific">Gulosibacter faecalis</name>
    <dbReference type="NCBI Taxonomy" id="272240"/>
    <lineage>
        <taxon>Bacteria</taxon>
        <taxon>Bacillati</taxon>
        <taxon>Actinomycetota</taxon>
        <taxon>Actinomycetes</taxon>
        <taxon>Micrococcales</taxon>
        <taxon>Microbacteriaceae</taxon>
        <taxon>Gulosibacter</taxon>
    </lineage>
</organism>
<dbReference type="Gene3D" id="1.20.120.530">
    <property type="entry name" value="GntR ligand-binding domain-like"/>
    <property type="match status" value="1"/>
</dbReference>
<keyword evidence="1" id="KW-0805">Transcription regulation</keyword>
<dbReference type="RefSeq" id="WP_019618892.1">
    <property type="nucleotide sequence ID" value="NZ_JBHUNE010000001.1"/>
</dbReference>
<evidence type="ECO:0000313" key="5">
    <source>
        <dbReference type="EMBL" id="MFD2757009.1"/>
    </source>
</evidence>
<dbReference type="InterPro" id="IPR000524">
    <property type="entry name" value="Tscrpt_reg_HTH_GntR"/>
</dbReference>
<evidence type="ECO:0000256" key="3">
    <source>
        <dbReference type="ARBA" id="ARBA00023163"/>
    </source>
</evidence>
<dbReference type="SUPFAM" id="SSF48008">
    <property type="entry name" value="GntR ligand-binding domain-like"/>
    <property type="match status" value="1"/>
</dbReference>
<accession>A0ABW5UX56</accession>
<dbReference type="PROSITE" id="PS50949">
    <property type="entry name" value="HTH_GNTR"/>
    <property type="match status" value="1"/>
</dbReference>
<dbReference type="Pfam" id="PF00392">
    <property type="entry name" value="GntR"/>
    <property type="match status" value="1"/>
</dbReference>
<dbReference type="PANTHER" id="PTHR43537:SF47">
    <property type="entry name" value="REGULATORY PROTEIN GNTR HTH"/>
    <property type="match status" value="1"/>
</dbReference>
<keyword evidence="2" id="KW-0238">DNA-binding</keyword>
<keyword evidence="3" id="KW-0804">Transcription</keyword>
<protein>
    <submittedName>
        <fullName evidence="5">FadR/GntR family transcriptional regulator</fullName>
    </submittedName>
</protein>
<dbReference type="InterPro" id="IPR036388">
    <property type="entry name" value="WH-like_DNA-bd_sf"/>
</dbReference>
<dbReference type="SUPFAM" id="SSF46785">
    <property type="entry name" value="Winged helix' DNA-binding domain"/>
    <property type="match status" value="1"/>
</dbReference>
<evidence type="ECO:0000259" key="4">
    <source>
        <dbReference type="PROSITE" id="PS50949"/>
    </source>
</evidence>
<dbReference type="InterPro" id="IPR036390">
    <property type="entry name" value="WH_DNA-bd_sf"/>
</dbReference>
<dbReference type="PANTHER" id="PTHR43537">
    <property type="entry name" value="TRANSCRIPTIONAL REGULATOR, GNTR FAMILY"/>
    <property type="match status" value="1"/>
</dbReference>
<dbReference type="Gene3D" id="1.10.10.10">
    <property type="entry name" value="Winged helix-like DNA-binding domain superfamily/Winged helix DNA-binding domain"/>
    <property type="match status" value="1"/>
</dbReference>
<name>A0ABW5UX56_9MICO</name>
<dbReference type="InterPro" id="IPR011711">
    <property type="entry name" value="GntR_C"/>
</dbReference>
<sequence length="233" mass="24482">MADALGSGKSAAAVDFLRARIASGEWAVNSRIPREPELMELMGVGKSTVREAVRSLAGIGMLEPIRGVGTFVRSRTPVNAVVASSIGAYGVEDVLGFRAALEIEAARQAALHRTDEQAERLRMLLSDAHNAGAETSLPRAHGQAPGGFHQQIVEASGNLLLRDLYVAAIAAIRDKRGAGLIQDDDRAELRREDHARIALAIEQGDAAAAADAMARHVARDIAARGGGPAAQIS</sequence>
<dbReference type="PRINTS" id="PR00035">
    <property type="entry name" value="HTHGNTR"/>
</dbReference>
<dbReference type="Pfam" id="PF07729">
    <property type="entry name" value="FCD"/>
    <property type="match status" value="1"/>
</dbReference>
<reference evidence="6" key="1">
    <citation type="journal article" date="2019" name="Int. J. Syst. Evol. Microbiol.">
        <title>The Global Catalogue of Microorganisms (GCM) 10K type strain sequencing project: providing services to taxonomists for standard genome sequencing and annotation.</title>
        <authorList>
            <consortium name="The Broad Institute Genomics Platform"/>
            <consortium name="The Broad Institute Genome Sequencing Center for Infectious Disease"/>
            <person name="Wu L."/>
            <person name="Ma J."/>
        </authorList>
    </citation>
    <scope>NUCLEOTIDE SEQUENCE [LARGE SCALE GENOMIC DNA]</scope>
    <source>
        <strain evidence="6">TISTR 1514</strain>
    </source>
</reference>
<dbReference type="SMART" id="SM00895">
    <property type="entry name" value="FCD"/>
    <property type="match status" value="1"/>
</dbReference>
<gene>
    <name evidence="5" type="ORF">ACFSW7_01295</name>
</gene>
<evidence type="ECO:0000256" key="1">
    <source>
        <dbReference type="ARBA" id="ARBA00023015"/>
    </source>
</evidence>
<proteinExistence type="predicted"/>
<evidence type="ECO:0000313" key="6">
    <source>
        <dbReference type="Proteomes" id="UP001597492"/>
    </source>
</evidence>
<dbReference type="EMBL" id="JBHUNE010000001">
    <property type="protein sequence ID" value="MFD2757009.1"/>
    <property type="molecule type" value="Genomic_DNA"/>
</dbReference>
<dbReference type="SMART" id="SM00345">
    <property type="entry name" value="HTH_GNTR"/>
    <property type="match status" value="1"/>
</dbReference>
<comment type="caution">
    <text evidence="5">The sequence shown here is derived from an EMBL/GenBank/DDBJ whole genome shotgun (WGS) entry which is preliminary data.</text>
</comment>
<dbReference type="Proteomes" id="UP001597492">
    <property type="component" value="Unassembled WGS sequence"/>
</dbReference>
<keyword evidence="6" id="KW-1185">Reference proteome</keyword>
<dbReference type="InterPro" id="IPR008920">
    <property type="entry name" value="TF_FadR/GntR_C"/>
</dbReference>
<dbReference type="CDD" id="cd07377">
    <property type="entry name" value="WHTH_GntR"/>
    <property type="match status" value="1"/>
</dbReference>
<evidence type="ECO:0000256" key="2">
    <source>
        <dbReference type="ARBA" id="ARBA00023125"/>
    </source>
</evidence>